<proteinExistence type="predicted"/>
<accession>A0A6A6LXI6</accession>
<dbReference type="Proteomes" id="UP000467840">
    <property type="component" value="Chromosome 16"/>
</dbReference>
<sequence length="288" mass="31768">MCQHAELEGSVDVYVEHLSVNDLRREFSRGIEEMQNKGKGVVIEEIDEDANNAVSENNVQDGNINDGELDNGEASRMTTTYLINNGEFGILSQQHIDEMELGDYEAEDGGGSKVDVGGNEVEGDVGGNEANERVNEFEHAEQGEFINERGVNENEEQGENSHAGPDVNDNVAQNEIVRDTFERFIKLASNFDDFFNTIMEGTMYDEAIGNGYDKGFDNPNYFTLVLHVKGTKGEWGYYDGQHIDEIELGDYEAEDGGGSEVDVGGNEVEGDVGGNEAVERVNEFEHAE</sequence>
<dbReference type="AlphaFoldDB" id="A0A6A6LXI6"/>
<evidence type="ECO:0000313" key="3">
    <source>
        <dbReference type="Proteomes" id="UP000467840"/>
    </source>
</evidence>
<evidence type="ECO:0000256" key="1">
    <source>
        <dbReference type="SAM" id="MobiDB-lite"/>
    </source>
</evidence>
<reference evidence="2 3" key="1">
    <citation type="journal article" date="2020" name="Mol. Plant">
        <title>The Chromosome-Based Rubber Tree Genome Provides New Insights into Spurge Genome Evolution and Rubber Biosynthesis.</title>
        <authorList>
            <person name="Liu J."/>
            <person name="Shi C."/>
            <person name="Shi C.C."/>
            <person name="Li W."/>
            <person name="Zhang Q.J."/>
            <person name="Zhang Y."/>
            <person name="Li K."/>
            <person name="Lu H.F."/>
            <person name="Shi C."/>
            <person name="Zhu S.T."/>
            <person name="Xiao Z.Y."/>
            <person name="Nan H."/>
            <person name="Yue Y."/>
            <person name="Zhu X.G."/>
            <person name="Wu Y."/>
            <person name="Hong X.N."/>
            <person name="Fan G.Y."/>
            <person name="Tong Y."/>
            <person name="Zhang D."/>
            <person name="Mao C.L."/>
            <person name="Liu Y.L."/>
            <person name="Hao S.J."/>
            <person name="Liu W.Q."/>
            <person name="Lv M.Q."/>
            <person name="Zhang H.B."/>
            <person name="Liu Y."/>
            <person name="Hu-Tang G.R."/>
            <person name="Wang J.P."/>
            <person name="Wang J.H."/>
            <person name="Sun Y.H."/>
            <person name="Ni S.B."/>
            <person name="Chen W.B."/>
            <person name="Zhang X.C."/>
            <person name="Jiao Y.N."/>
            <person name="Eichler E.E."/>
            <person name="Li G.H."/>
            <person name="Liu X."/>
            <person name="Gao L.Z."/>
        </authorList>
    </citation>
    <scope>NUCLEOTIDE SEQUENCE [LARGE SCALE GENOMIC DNA]</scope>
    <source>
        <strain evidence="3">cv. GT1</strain>
        <tissue evidence="2">Leaf</tissue>
    </source>
</reference>
<organism evidence="2 3">
    <name type="scientific">Hevea brasiliensis</name>
    <name type="common">Para rubber tree</name>
    <name type="synonym">Siphonia brasiliensis</name>
    <dbReference type="NCBI Taxonomy" id="3981"/>
    <lineage>
        <taxon>Eukaryota</taxon>
        <taxon>Viridiplantae</taxon>
        <taxon>Streptophyta</taxon>
        <taxon>Embryophyta</taxon>
        <taxon>Tracheophyta</taxon>
        <taxon>Spermatophyta</taxon>
        <taxon>Magnoliopsida</taxon>
        <taxon>eudicotyledons</taxon>
        <taxon>Gunneridae</taxon>
        <taxon>Pentapetalae</taxon>
        <taxon>rosids</taxon>
        <taxon>fabids</taxon>
        <taxon>Malpighiales</taxon>
        <taxon>Euphorbiaceae</taxon>
        <taxon>Crotonoideae</taxon>
        <taxon>Micrandreae</taxon>
        <taxon>Hevea</taxon>
    </lineage>
</organism>
<comment type="caution">
    <text evidence="2">The sequence shown here is derived from an EMBL/GenBank/DDBJ whole genome shotgun (WGS) entry which is preliminary data.</text>
</comment>
<evidence type="ECO:0000313" key="2">
    <source>
        <dbReference type="EMBL" id="KAF2304379.1"/>
    </source>
</evidence>
<dbReference type="EMBL" id="JAAGAX010000009">
    <property type="protein sequence ID" value="KAF2304379.1"/>
    <property type="molecule type" value="Genomic_DNA"/>
</dbReference>
<feature type="compositionally biased region" description="Basic and acidic residues" evidence="1">
    <location>
        <begin position="277"/>
        <end position="288"/>
    </location>
</feature>
<feature type="region of interest" description="Disordered" evidence="1">
    <location>
        <begin position="104"/>
        <end position="127"/>
    </location>
</feature>
<gene>
    <name evidence="2" type="ORF">GH714_030598</name>
</gene>
<feature type="region of interest" description="Disordered" evidence="1">
    <location>
        <begin position="255"/>
        <end position="288"/>
    </location>
</feature>
<keyword evidence="3" id="KW-1185">Reference proteome</keyword>
<name>A0A6A6LXI6_HEVBR</name>
<protein>
    <submittedName>
        <fullName evidence="2">Uncharacterized protein</fullName>
    </submittedName>
</protein>